<sequence length="348" mass="38693">MTRPIGIKLLLVAIVAASTYVQMSAGYKLLKLAAAAAIIRGGPIIPIPVRYPVHVPHPKVLKVPVHHPVPVKVPVHHHTHSVKKIPVPVHSHSHSEKHVPVPVPVHSHSHSHSHSVKAVHVPVYHHTQSHHVQHHHHDHGHEQHGGAAAMDTVVMDMVAIVIVRFLMVAETDTAATATLQLVMGMDMVVTNRIMKIMEVKADRSLTAEDMAVNGIAMEVMAAILHSVTKDVADMVDSVVVMEAMTGRWTRELRSSHSTRHIQGQDSAKDDKVKLYWRRPPNADVRVYSRKEVPVHYPITVKVPVHHYTHSVKKILVPMRSHSHSEKHVPVPVPLQQCRAADCFFRSCP</sequence>
<evidence type="ECO:0000313" key="2">
    <source>
        <dbReference type="Proteomes" id="UP000192247"/>
    </source>
</evidence>
<organism evidence="1 2">
    <name type="scientific">Tropilaelaps mercedesae</name>
    <dbReference type="NCBI Taxonomy" id="418985"/>
    <lineage>
        <taxon>Eukaryota</taxon>
        <taxon>Metazoa</taxon>
        <taxon>Ecdysozoa</taxon>
        <taxon>Arthropoda</taxon>
        <taxon>Chelicerata</taxon>
        <taxon>Arachnida</taxon>
        <taxon>Acari</taxon>
        <taxon>Parasitiformes</taxon>
        <taxon>Mesostigmata</taxon>
        <taxon>Gamasina</taxon>
        <taxon>Dermanyssoidea</taxon>
        <taxon>Laelapidae</taxon>
        <taxon>Tropilaelaps</taxon>
    </lineage>
</organism>
<gene>
    <name evidence="1" type="ORF">BIW11_03091</name>
</gene>
<dbReference type="OrthoDB" id="6537216at2759"/>
<dbReference type="AlphaFoldDB" id="A0A1V9XSA1"/>
<proteinExistence type="predicted"/>
<name>A0A1V9XSA1_9ACAR</name>
<dbReference type="InParanoid" id="A0A1V9XSA1"/>
<reference evidence="1 2" key="1">
    <citation type="journal article" date="2017" name="Gigascience">
        <title>Draft genome of the honey bee ectoparasitic mite, Tropilaelaps mercedesae, is shaped by the parasitic life history.</title>
        <authorList>
            <person name="Dong X."/>
            <person name="Armstrong S.D."/>
            <person name="Xia D."/>
            <person name="Makepeace B.L."/>
            <person name="Darby A.C."/>
            <person name="Kadowaki T."/>
        </authorList>
    </citation>
    <scope>NUCLEOTIDE SEQUENCE [LARGE SCALE GENOMIC DNA]</scope>
    <source>
        <strain evidence="1">Wuxi-XJTLU</strain>
    </source>
</reference>
<keyword evidence="2" id="KW-1185">Reference proteome</keyword>
<dbReference type="Proteomes" id="UP000192247">
    <property type="component" value="Unassembled WGS sequence"/>
</dbReference>
<evidence type="ECO:0000313" key="1">
    <source>
        <dbReference type="EMBL" id="OQR76359.1"/>
    </source>
</evidence>
<dbReference type="EMBL" id="MNPL01004913">
    <property type="protein sequence ID" value="OQR76359.1"/>
    <property type="molecule type" value="Genomic_DNA"/>
</dbReference>
<comment type="caution">
    <text evidence="1">The sequence shown here is derived from an EMBL/GenBank/DDBJ whole genome shotgun (WGS) entry which is preliminary data.</text>
</comment>
<accession>A0A1V9XSA1</accession>
<protein>
    <submittedName>
        <fullName evidence="1">Uncharacterized protein</fullName>
    </submittedName>
</protein>